<dbReference type="InterPro" id="IPR004564">
    <property type="entry name" value="OM_lipoprot_carrier_LolA-like"/>
</dbReference>
<sequence length="213" mass="23933">MMRRSIPLFVLALMLGLPSVLHAQSETDWLTRVQDRYDTLDGLRAEYEQTVTSPLDDGTTERTGMLYATPESFRVEGDGQTIVSNPTTTYVYNRMRGQVIVSDAEANDSDWARPTTLFAQFSDAFTLESSESASNGTHRLTLQAADDQADYETLVLWVRERDTVITQLELTDFSGTHIRIRLNAIALNPDFADDLFTFEPPAEAEVVDLREDA</sequence>
<dbReference type="PANTHER" id="PTHR35869:SF1">
    <property type="entry name" value="OUTER-MEMBRANE LIPOPROTEIN CARRIER PROTEIN"/>
    <property type="match status" value="1"/>
</dbReference>
<dbReference type="Gene3D" id="2.50.20.10">
    <property type="entry name" value="Lipoprotein localisation LolA/LolB/LppX"/>
    <property type="match status" value="1"/>
</dbReference>
<feature type="signal peptide" evidence="2">
    <location>
        <begin position="1"/>
        <end position="23"/>
    </location>
</feature>
<name>A0A2H3NQR1_9BACT</name>
<proteinExistence type="predicted"/>
<evidence type="ECO:0000313" key="4">
    <source>
        <dbReference type="Proteomes" id="UP000221024"/>
    </source>
</evidence>
<dbReference type="RefSeq" id="WP_098060810.1">
    <property type="nucleotide sequence ID" value="NZ_PDEP01000001.1"/>
</dbReference>
<gene>
    <name evidence="3" type="ORF">CRI93_01415</name>
</gene>
<evidence type="ECO:0008006" key="5">
    <source>
        <dbReference type="Google" id="ProtNLM"/>
    </source>
</evidence>
<dbReference type="Pfam" id="PF03548">
    <property type="entry name" value="LolA"/>
    <property type="match status" value="1"/>
</dbReference>
<dbReference type="CDD" id="cd16325">
    <property type="entry name" value="LolA"/>
    <property type="match status" value="1"/>
</dbReference>
<dbReference type="SUPFAM" id="SSF89392">
    <property type="entry name" value="Prokaryotic lipoproteins and lipoprotein localization factors"/>
    <property type="match status" value="1"/>
</dbReference>
<dbReference type="OrthoDB" id="9810685at2"/>
<dbReference type="EMBL" id="PDEP01000001">
    <property type="protein sequence ID" value="PEN09412.1"/>
    <property type="molecule type" value="Genomic_DNA"/>
</dbReference>
<evidence type="ECO:0000256" key="2">
    <source>
        <dbReference type="SAM" id="SignalP"/>
    </source>
</evidence>
<keyword evidence="1 2" id="KW-0732">Signal</keyword>
<protein>
    <recommendedName>
        <fullName evidence="5">Cell envelope biogenesis protein LolA</fullName>
    </recommendedName>
</protein>
<dbReference type="AlphaFoldDB" id="A0A2H3NQR1"/>
<keyword evidence="4" id="KW-1185">Reference proteome</keyword>
<accession>A0A2H3NQR1</accession>
<dbReference type="InterPro" id="IPR029046">
    <property type="entry name" value="LolA/LolB/LppX"/>
</dbReference>
<evidence type="ECO:0000256" key="1">
    <source>
        <dbReference type="ARBA" id="ARBA00022729"/>
    </source>
</evidence>
<feature type="chain" id="PRO_5013957785" description="Cell envelope biogenesis protein LolA" evidence="2">
    <location>
        <begin position="24"/>
        <end position="213"/>
    </location>
</feature>
<organism evidence="3 4">
    <name type="scientific">Longimonas halophila</name>
    <dbReference type="NCBI Taxonomy" id="1469170"/>
    <lineage>
        <taxon>Bacteria</taxon>
        <taxon>Pseudomonadati</taxon>
        <taxon>Rhodothermota</taxon>
        <taxon>Rhodothermia</taxon>
        <taxon>Rhodothermales</taxon>
        <taxon>Salisaetaceae</taxon>
        <taxon>Longimonas</taxon>
    </lineage>
</organism>
<reference evidence="3 4" key="1">
    <citation type="submission" date="2017-10" db="EMBL/GenBank/DDBJ databases">
        <title>Draft genome of Longimonas halophila.</title>
        <authorList>
            <person name="Goh K.M."/>
            <person name="Shamsir M.S."/>
            <person name="Lim S.W."/>
        </authorList>
    </citation>
    <scope>NUCLEOTIDE SEQUENCE [LARGE SCALE GENOMIC DNA]</scope>
    <source>
        <strain evidence="3 4">KCTC 42399</strain>
    </source>
</reference>
<comment type="caution">
    <text evidence="3">The sequence shown here is derived from an EMBL/GenBank/DDBJ whole genome shotgun (WGS) entry which is preliminary data.</text>
</comment>
<evidence type="ECO:0000313" key="3">
    <source>
        <dbReference type="EMBL" id="PEN09412.1"/>
    </source>
</evidence>
<dbReference type="PANTHER" id="PTHR35869">
    <property type="entry name" value="OUTER-MEMBRANE LIPOPROTEIN CARRIER PROTEIN"/>
    <property type="match status" value="1"/>
</dbReference>
<dbReference type="Proteomes" id="UP000221024">
    <property type="component" value="Unassembled WGS sequence"/>
</dbReference>